<protein>
    <submittedName>
        <fullName evidence="1">Uncharacterized protein</fullName>
    </submittedName>
</protein>
<keyword evidence="2" id="KW-1185">Reference proteome</keyword>
<reference evidence="1" key="1">
    <citation type="submission" date="2019-11" db="EMBL/GenBank/DDBJ databases">
        <title>Nori genome reveals adaptations in red seaweeds to the harsh intertidal environment.</title>
        <authorList>
            <person name="Wang D."/>
            <person name="Mao Y."/>
        </authorList>
    </citation>
    <scope>NUCLEOTIDE SEQUENCE</scope>
    <source>
        <tissue evidence="1">Gametophyte</tissue>
    </source>
</reference>
<organism evidence="1 2">
    <name type="scientific">Pyropia yezoensis</name>
    <name type="common">Susabi-nori</name>
    <name type="synonym">Porphyra yezoensis</name>
    <dbReference type="NCBI Taxonomy" id="2788"/>
    <lineage>
        <taxon>Eukaryota</taxon>
        <taxon>Rhodophyta</taxon>
        <taxon>Bangiophyceae</taxon>
        <taxon>Bangiales</taxon>
        <taxon>Bangiaceae</taxon>
        <taxon>Pyropia</taxon>
    </lineage>
</organism>
<sequence>MSSLGHPPPPRRVGCRGPHSATMVPAVAFVGCGGVARAGIGRLPASCAAAAVARRSLQWRSVGAVCGGGDWTGGRVGLVPGARGPAIAGRPAGAARLPVVASLADGASDAAAGDAGEAPAAAGESAASAASSGVGGGSAGGGAGGDDGDKEKRREAARLARMEAERLALQAERARVEAERAQLELERKRLEREKARSKMPPKEVEAEVTPPAAAESLAKPPPDVGAAGLPSVTGGLFNPTLAALVPRVSEEDIKTLKETVMSMDTFFVTSVDRSMFADRVVFRGNLRTTPEKALASILASSKSHGLSDRVRLFLMQDPAARDDTTVVVAIPSEATPPPPGVQNKLFTVLGIAVAGFTTLSYGVGIFGVTPEFVNAIAIGNTDVINNTLPLSLGTAVVTAAHEVGHRVVAKARGVKLGLPFFLPSLQIGSYGSVTPLADFPPSRKHLFDVAAAGPAVGFALSLAAVVTGLLLTSSGEVADWFPQVPSGLFRASLLLGSLAETILPAGFRDAATVAVDPLVVVGYTGLLVNALNMLPIGRLDGGRVSLAALGRQASGLVSWASLIAASAAALLGDSPLLLYWSLLVVFFQREAELPCTDEVTPLDTPRQVGAVALLLLALLVLVPFPDSLTNVTGQF</sequence>
<evidence type="ECO:0000313" key="2">
    <source>
        <dbReference type="Proteomes" id="UP000798662"/>
    </source>
</evidence>
<gene>
    <name evidence="1" type="ORF">I4F81_005400</name>
</gene>
<dbReference type="Proteomes" id="UP000798662">
    <property type="component" value="Chromosome 2"/>
</dbReference>
<accession>A0ACC3BZ44</accession>
<comment type="caution">
    <text evidence="1">The sequence shown here is derived from an EMBL/GenBank/DDBJ whole genome shotgun (WGS) entry which is preliminary data.</text>
</comment>
<name>A0ACC3BZ44_PYRYE</name>
<proteinExistence type="predicted"/>
<evidence type="ECO:0000313" key="1">
    <source>
        <dbReference type="EMBL" id="KAK1862833.1"/>
    </source>
</evidence>
<dbReference type="EMBL" id="CM020619">
    <property type="protein sequence ID" value="KAK1862833.1"/>
    <property type="molecule type" value="Genomic_DNA"/>
</dbReference>